<accession>A0A1X2GNI9</accession>
<feature type="domain" description="Fe2OG dioxygenase" evidence="3">
    <location>
        <begin position="174"/>
        <end position="282"/>
    </location>
</feature>
<dbReference type="GO" id="GO:0046872">
    <property type="term" value="F:metal ion binding"/>
    <property type="evidence" value="ECO:0007669"/>
    <property type="project" value="UniProtKB-KW"/>
</dbReference>
<comment type="caution">
    <text evidence="4">The sequence shown here is derived from an EMBL/GenBank/DDBJ whole genome shotgun (WGS) entry which is preliminary data.</text>
</comment>
<comment type="similarity">
    <text evidence="1">Belongs to the iron/ascorbate-dependent oxidoreductase family.</text>
</comment>
<dbReference type="InterPro" id="IPR044861">
    <property type="entry name" value="IPNS-like_FE2OG_OXY"/>
</dbReference>
<dbReference type="PRINTS" id="PR00682">
    <property type="entry name" value="IPNSYNTHASE"/>
</dbReference>
<protein>
    <submittedName>
        <fullName evidence="4">Clavaminate synthase-like protein</fullName>
    </submittedName>
</protein>
<dbReference type="InterPro" id="IPR005123">
    <property type="entry name" value="Oxoglu/Fe-dep_dioxygenase_dom"/>
</dbReference>
<keyword evidence="5" id="KW-1185">Reference proteome</keyword>
<evidence type="ECO:0000256" key="2">
    <source>
        <dbReference type="SAM" id="MobiDB-lite"/>
    </source>
</evidence>
<keyword evidence="1" id="KW-0408">Iron</keyword>
<evidence type="ECO:0000313" key="5">
    <source>
        <dbReference type="Proteomes" id="UP000242146"/>
    </source>
</evidence>
<dbReference type="InterPro" id="IPR026992">
    <property type="entry name" value="DIOX_N"/>
</dbReference>
<feature type="region of interest" description="Disordered" evidence="2">
    <location>
        <begin position="1"/>
        <end position="22"/>
    </location>
</feature>
<dbReference type="Proteomes" id="UP000242146">
    <property type="component" value="Unassembled WGS sequence"/>
</dbReference>
<name>A0A1X2GNI9_9FUNG</name>
<dbReference type="PROSITE" id="PS51471">
    <property type="entry name" value="FE2OG_OXY"/>
    <property type="match status" value="1"/>
</dbReference>
<dbReference type="OrthoDB" id="288590at2759"/>
<dbReference type="AlphaFoldDB" id="A0A1X2GNI9"/>
<dbReference type="InterPro" id="IPR027443">
    <property type="entry name" value="IPNS-like_sf"/>
</dbReference>
<sequence length="362" mass="41536">MSHSLPKLDFSQYQPDNPEKKETTEAFLKSLYETMHDIGFFYITGHGIPLAWQNEALACSKSFFALPTDIKSKVAMAQSPHYRGYTKLNGETTDYKQDNRETFDISKEYPTPPPGAPGYQYMRGPNQWPAELPGFKPVIMRLLVAMQQVGLRLLRAMAQSLKIDEDDFMAMFGDDLGMRMKLTYYPGQTNVKDKPLEHGLGVGPHKDYGFLALLLQDQVGGLQVQRLSDGEWLDASPIEDTFVVNIGEIFERLTRRRFIATVHRVLTNGKHDRYSIPLFLAPHNQCKVPQLDRFFPLENDKRGQVADVKEDQLLQGEVYGENEFKGYRRSHVAVTNKWFFYDDTRANWFLRPASITQHSIIS</sequence>
<organism evidence="4 5">
    <name type="scientific">Hesseltinella vesiculosa</name>
    <dbReference type="NCBI Taxonomy" id="101127"/>
    <lineage>
        <taxon>Eukaryota</taxon>
        <taxon>Fungi</taxon>
        <taxon>Fungi incertae sedis</taxon>
        <taxon>Mucoromycota</taxon>
        <taxon>Mucoromycotina</taxon>
        <taxon>Mucoromycetes</taxon>
        <taxon>Mucorales</taxon>
        <taxon>Cunninghamellaceae</taxon>
        <taxon>Hesseltinella</taxon>
    </lineage>
</organism>
<dbReference type="SUPFAM" id="SSF51197">
    <property type="entry name" value="Clavaminate synthase-like"/>
    <property type="match status" value="1"/>
</dbReference>
<evidence type="ECO:0000256" key="1">
    <source>
        <dbReference type="RuleBase" id="RU003682"/>
    </source>
</evidence>
<proteinExistence type="inferred from homology"/>
<evidence type="ECO:0000313" key="4">
    <source>
        <dbReference type="EMBL" id="ORX57979.1"/>
    </source>
</evidence>
<keyword evidence="1" id="KW-0479">Metal-binding</keyword>
<keyword evidence="1" id="KW-0560">Oxidoreductase</keyword>
<dbReference type="Gene3D" id="2.60.120.330">
    <property type="entry name" value="B-lactam Antibiotic, Isopenicillin N Synthase, Chain"/>
    <property type="match status" value="1"/>
</dbReference>
<dbReference type="PANTHER" id="PTHR47990">
    <property type="entry name" value="2-OXOGLUTARATE (2OG) AND FE(II)-DEPENDENT OXYGENASE SUPERFAMILY PROTEIN-RELATED"/>
    <property type="match status" value="1"/>
</dbReference>
<dbReference type="InterPro" id="IPR050231">
    <property type="entry name" value="Iron_ascorbate_oxido_reductase"/>
</dbReference>
<dbReference type="GO" id="GO:0016491">
    <property type="term" value="F:oxidoreductase activity"/>
    <property type="evidence" value="ECO:0007669"/>
    <property type="project" value="UniProtKB-KW"/>
</dbReference>
<dbReference type="Pfam" id="PF03171">
    <property type="entry name" value="2OG-FeII_Oxy"/>
    <property type="match status" value="1"/>
</dbReference>
<dbReference type="EMBL" id="MCGT01000007">
    <property type="protein sequence ID" value="ORX57979.1"/>
    <property type="molecule type" value="Genomic_DNA"/>
</dbReference>
<evidence type="ECO:0000259" key="3">
    <source>
        <dbReference type="PROSITE" id="PS51471"/>
    </source>
</evidence>
<dbReference type="STRING" id="101127.A0A1X2GNI9"/>
<dbReference type="Pfam" id="PF14226">
    <property type="entry name" value="DIOX_N"/>
    <property type="match status" value="1"/>
</dbReference>
<reference evidence="4 5" key="1">
    <citation type="submission" date="2016-07" db="EMBL/GenBank/DDBJ databases">
        <title>Pervasive Adenine N6-methylation of Active Genes in Fungi.</title>
        <authorList>
            <consortium name="DOE Joint Genome Institute"/>
            <person name="Mondo S.J."/>
            <person name="Dannebaum R.O."/>
            <person name="Kuo R.C."/>
            <person name="Labutti K."/>
            <person name="Haridas S."/>
            <person name="Kuo A."/>
            <person name="Salamov A."/>
            <person name="Ahrendt S.R."/>
            <person name="Lipzen A."/>
            <person name="Sullivan W."/>
            <person name="Andreopoulos W.B."/>
            <person name="Clum A."/>
            <person name="Lindquist E."/>
            <person name="Daum C."/>
            <person name="Ramamoorthy G.K."/>
            <person name="Gryganskyi A."/>
            <person name="Culley D."/>
            <person name="Magnuson J.K."/>
            <person name="James T.Y."/>
            <person name="O'Malley M.A."/>
            <person name="Stajich J.E."/>
            <person name="Spatafora J.W."/>
            <person name="Visel A."/>
            <person name="Grigoriev I.V."/>
        </authorList>
    </citation>
    <scope>NUCLEOTIDE SEQUENCE [LARGE SCALE GENOMIC DNA]</scope>
    <source>
        <strain evidence="4 5">NRRL 3301</strain>
    </source>
</reference>
<gene>
    <name evidence="4" type="ORF">DM01DRAFT_1333656</name>
</gene>